<gene>
    <name evidence="2" type="ORF">FEM55_16105</name>
</gene>
<sequence length="623" mass="68915">MKKHVQLTSLKLVLLHDMIAMFLLFFAGLTTAFAQTEWPFRDDFSRSALGANWKADAAWTIRNGAAFNTSDIGSLVTANKFAAESYVIETSAKGLTGSYWREFRIIFGQANAAESKAYVLTYYPDSGGNLTLGIATDNIYHPRVLDEFSIYPALEDARWYKFKIARYKSGLIQVYMDKGQGYSKEPVLETVDLTYKQLGHFGWMVSTQTAGKDFFVDWIGACKPETEKPASPEKPVEDNLITQVSVPSGRSYTVSKLNAGSRIYTDRDYQVTSLPGYLKGASFVQTAMEDKSQTEASWLTTFMKKQVVVYVAYDPRAGKLPAWLQEWHKTGDIIGTNDPGSNYLEIYSRQADFWQVYPRPFILGANLAAPAEGSKMNYLVAAVELPASMKLEAENAKLSGAVVSSGHPGFSGKGFADFINNKSDYIEWTAQVTLPGTYSVGYKFANFKNERSLALTVDGIPAGTSVFLPLTSWDSWAFYSGQRVFLKSGTHKIRLTATGTSGPNIDFLSLNFLSDNADLVTVNSLARLNAQEHGVSQSGEDYLHAYPNPFQDQTVISYELAQSEEVNLAVFTPEGKQQAILVNGLQAAGKYRIEFNAGKLPAGLYIYQLRHGPTIHTGKVVKQ</sequence>
<dbReference type="OrthoDB" id="953420at2"/>
<reference evidence="2 3" key="1">
    <citation type="submission" date="2019-05" db="EMBL/GenBank/DDBJ databases">
        <authorList>
            <person name="Qu J.-H."/>
        </authorList>
    </citation>
    <scope>NUCLEOTIDE SEQUENCE [LARGE SCALE GENOMIC DNA]</scope>
    <source>
        <strain evidence="2 3">Z12</strain>
    </source>
</reference>
<dbReference type="Proteomes" id="UP000309788">
    <property type="component" value="Unassembled WGS sequence"/>
</dbReference>
<name>A0A5R9KBZ7_9BACT</name>
<evidence type="ECO:0000259" key="1">
    <source>
        <dbReference type="PROSITE" id="PS51175"/>
    </source>
</evidence>
<dbReference type="InterPro" id="IPR008979">
    <property type="entry name" value="Galactose-bd-like_sf"/>
</dbReference>
<dbReference type="GO" id="GO:0030246">
    <property type="term" value="F:carbohydrate binding"/>
    <property type="evidence" value="ECO:0007669"/>
    <property type="project" value="InterPro"/>
</dbReference>
<dbReference type="InterPro" id="IPR005084">
    <property type="entry name" value="CBM6"/>
</dbReference>
<dbReference type="PROSITE" id="PS51175">
    <property type="entry name" value="CBM6"/>
    <property type="match status" value="1"/>
</dbReference>
<organism evidence="2 3">
    <name type="scientific">Dyadobacter sediminis</name>
    <dbReference type="NCBI Taxonomy" id="1493691"/>
    <lineage>
        <taxon>Bacteria</taxon>
        <taxon>Pseudomonadati</taxon>
        <taxon>Bacteroidota</taxon>
        <taxon>Cytophagia</taxon>
        <taxon>Cytophagales</taxon>
        <taxon>Spirosomataceae</taxon>
        <taxon>Dyadobacter</taxon>
    </lineage>
</organism>
<dbReference type="RefSeq" id="WP_138282368.1">
    <property type="nucleotide sequence ID" value="NZ_BMGE01000003.1"/>
</dbReference>
<accession>A0A5R9KBZ7</accession>
<dbReference type="NCBIfam" id="TIGR04183">
    <property type="entry name" value="Por_Secre_tail"/>
    <property type="match status" value="1"/>
</dbReference>
<dbReference type="Gene3D" id="2.60.120.260">
    <property type="entry name" value="Galactose-binding domain-like"/>
    <property type="match status" value="1"/>
</dbReference>
<evidence type="ECO:0000313" key="3">
    <source>
        <dbReference type="Proteomes" id="UP000309788"/>
    </source>
</evidence>
<dbReference type="SUPFAM" id="SSF49785">
    <property type="entry name" value="Galactose-binding domain-like"/>
    <property type="match status" value="1"/>
</dbReference>
<keyword evidence="3" id="KW-1185">Reference proteome</keyword>
<protein>
    <submittedName>
        <fullName evidence="2">T9SS type A sorting domain-containing protein</fullName>
    </submittedName>
</protein>
<proteinExistence type="predicted"/>
<dbReference type="AlphaFoldDB" id="A0A5R9KBZ7"/>
<dbReference type="EMBL" id="VCEI01000025">
    <property type="protein sequence ID" value="TLU92259.1"/>
    <property type="molecule type" value="Genomic_DNA"/>
</dbReference>
<dbReference type="InterPro" id="IPR026444">
    <property type="entry name" value="Secre_tail"/>
</dbReference>
<comment type="caution">
    <text evidence="2">The sequence shown here is derived from an EMBL/GenBank/DDBJ whole genome shotgun (WGS) entry which is preliminary data.</text>
</comment>
<feature type="domain" description="CBM6" evidence="1">
    <location>
        <begin position="389"/>
        <end position="511"/>
    </location>
</feature>
<evidence type="ECO:0000313" key="2">
    <source>
        <dbReference type="EMBL" id="TLU92259.1"/>
    </source>
</evidence>